<proteinExistence type="predicted"/>
<dbReference type="EMBL" id="CACRSU010000017">
    <property type="protein sequence ID" value="VYT10353.1"/>
    <property type="molecule type" value="Genomic_DNA"/>
</dbReference>
<sequence>MKLTLLTAEKAKKIADNNEELDDLLDRIFEKAFIGKYCLYLSEKISDEIVTELKELGYKVEFIGESNPICTIRWSFL</sequence>
<reference evidence="1" key="1">
    <citation type="submission" date="2019-11" db="EMBL/GenBank/DDBJ databases">
        <authorList>
            <person name="Feng L."/>
        </authorList>
    </citation>
    <scope>NUCLEOTIDE SEQUENCE</scope>
    <source>
        <strain evidence="1">BintestinalisLFYP9</strain>
    </source>
</reference>
<protein>
    <submittedName>
        <fullName evidence="1">Uncharacterized protein</fullName>
    </submittedName>
</protein>
<dbReference type="RefSeq" id="WP_138292308.1">
    <property type="nucleotide sequence ID" value="NZ_BAABZC010000002.1"/>
</dbReference>
<organism evidence="1">
    <name type="scientific">Bacteroides intestinalis</name>
    <dbReference type="NCBI Taxonomy" id="329854"/>
    <lineage>
        <taxon>Bacteria</taxon>
        <taxon>Pseudomonadati</taxon>
        <taxon>Bacteroidota</taxon>
        <taxon>Bacteroidia</taxon>
        <taxon>Bacteroidales</taxon>
        <taxon>Bacteroidaceae</taxon>
        <taxon>Bacteroides</taxon>
    </lineage>
</organism>
<dbReference type="AlphaFoldDB" id="A0A6N2U134"/>
<gene>
    <name evidence="1" type="ORF">BILFYP9_01785</name>
</gene>
<accession>A0A6N2U134</accession>
<name>A0A6N2U134_9BACE</name>
<evidence type="ECO:0000313" key="1">
    <source>
        <dbReference type="EMBL" id="VYT10353.1"/>
    </source>
</evidence>